<accession>A0A367V761</accession>
<evidence type="ECO:0000313" key="2">
    <source>
        <dbReference type="EMBL" id="RCK21027.1"/>
    </source>
</evidence>
<proteinExistence type="predicted"/>
<name>A0A367V761_9PROT</name>
<sequence>MASGFAGAGVAVVVGAAADFDAALADTAAAFFGAAFLAGAFAAVVFFRAEDAADLLVAAVLLFVLTVLAFSFLVEVEGAVDLVVAGFAADAGRAAPDFATGDFWVGFAGLVWLGAGDDACILETDSGFVADVWPV</sequence>
<dbReference type="EMBL" id="JPWB01000006">
    <property type="protein sequence ID" value="RCK21027.1"/>
    <property type="molecule type" value="Genomic_DNA"/>
</dbReference>
<feature type="transmembrane region" description="Helical" evidence="1">
    <location>
        <begin position="28"/>
        <end position="48"/>
    </location>
</feature>
<evidence type="ECO:0000256" key="1">
    <source>
        <dbReference type="SAM" id="Phobius"/>
    </source>
</evidence>
<dbReference type="AlphaFoldDB" id="A0A367V761"/>
<comment type="caution">
    <text evidence="2">The sequence shown here is derived from an EMBL/GenBank/DDBJ whole genome shotgun (WGS) entry which is preliminary data.</text>
</comment>
<keyword evidence="1" id="KW-0472">Membrane</keyword>
<keyword evidence="1" id="KW-1133">Transmembrane helix</keyword>
<reference evidence="2 3" key="1">
    <citation type="submission" date="2014-07" db="EMBL/GenBank/DDBJ databases">
        <title>Draft genome sequence of Thalassospira profundimaris R8-17.</title>
        <authorList>
            <person name="Lai Q."/>
            <person name="Shao Z."/>
        </authorList>
    </citation>
    <scope>NUCLEOTIDE SEQUENCE [LARGE SCALE GENOMIC DNA]</scope>
    <source>
        <strain evidence="2 3">R8-17</strain>
    </source>
</reference>
<keyword evidence="1" id="KW-0812">Transmembrane</keyword>
<evidence type="ECO:0000313" key="3">
    <source>
        <dbReference type="Proteomes" id="UP000253061"/>
    </source>
</evidence>
<feature type="transmembrane region" description="Helical" evidence="1">
    <location>
        <begin position="55"/>
        <end position="74"/>
    </location>
</feature>
<dbReference type="Proteomes" id="UP000253061">
    <property type="component" value="Unassembled WGS sequence"/>
</dbReference>
<protein>
    <submittedName>
        <fullName evidence="2">Uncharacterized protein</fullName>
    </submittedName>
</protein>
<gene>
    <name evidence="2" type="ORF">TH6_14710</name>
</gene>
<organism evidence="2 3">
    <name type="scientific">Thalassospira profundimaris</name>
    <dbReference type="NCBI Taxonomy" id="502049"/>
    <lineage>
        <taxon>Bacteria</taxon>
        <taxon>Pseudomonadati</taxon>
        <taxon>Pseudomonadota</taxon>
        <taxon>Alphaproteobacteria</taxon>
        <taxon>Rhodospirillales</taxon>
        <taxon>Thalassospiraceae</taxon>
        <taxon>Thalassospira</taxon>
    </lineage>
</organism>